<dbReference type="InterPro" id="IPR015813">
    <property type="entry name" value="Pyrv/PenolPyrv_kinase-like_dom"/>
</dbReference>
<protein>
    <recommendedName>
        <fullName evidence="4">phosphoenolpyruvate mutase</fullName>
        <ecNumber evidence="4">5.4.2.9</ecNumber>
    </recommendedName>
</protein>
<evidence type="ECO:0000256" key="4">
    <source>
        <dbReference type="ARBA" id="ARBA00024063"/>
    </source>
</evidence>
<dbReference type="PANTHER" id="PTHR43793">
    <property type="entry name" value="FAD SYNTHASE"/>
    <property type="match status" value="1"/>
</dbReference>
<dbReference type="InterPro" id="IPR039556">
    <property type="entry name" value="ICL/PEPM"/>
</dbReference>
<dbReference type="NCBIfam" id="TIGR02320">
    <property type="entry name" value="PEP_mutase"/>
    <property type="match status" value="1"/>
</dbReference>
<evidence type="ECO:0000256" key="2">
    <source>
        <dbReference type="ARBA" id="ARBA00022695"/>
    </source>
</evidence>
<dbReference type="CDD" id="cd02170">
    <property type="entry name" value="cytidylyltransferase"/>
    <property type="match status" value="1"/>
</dbReference>
<accession>A0A895XN25</accession>
<dbReference type="AlphaFoldDB" id="A0A895XN25"/>
<sequence>MSTKPTVYVGMSADLIHPGHMNILAKAAQLGDVTIGLLTDAAIASYKRLPHMTFDQRRAVVENIKGVERVIAQETLDYVPNLKQIRPDYVVHGDDWKTGVQKKTRQRVIDTLAEWGGELVEIPYTEGISSTQLNASVKQIGTTPNVRMARLRRLIDSKPIVRVLETHSGISGLIAETASTQRDGQTVEFDGMWSSSLTDSTSRGKPDIEAVDITSRLNTINEIFEVTTKPLIFDGDTGGKPEHLGFTVRSLERLGVSAIIIEDKEGLKRNSLYGNDVAQTQSSIDDFCHRLKVAKNSQVTRDFMVIARIESLILEQGLDDALERAKAYIEIGGADGIMIHSRQNDPQEVFDFCDAYAKFENRKPLVVVPTSFRQATEEELAARGVNVVIYANHMMRAAYPAMSKVAHTILEAGRALEADPYIANIKDALAIIPENEA</sequence>
<keyword evidence="1" id="KW-0808">Transferase</keyword>
<dbReference type="PANTHER" id="PTHR43793:SF1">
    <property type="entry name" value="FAD SYNTHASE"/>
    <property type="match status" value="1"/>
</dbReference>
<keyword evidence="2" id="KW-0548">Nucleotidyltransferase</keyword>
<feature type="domain" description="Cytidyltransferase-like" evidence="5">
    <location>
        <begin position="12"/>
        <end position="133"/>
    </location>
</feature>
<dbReference type="GO" id="GO:0050188">
    <property type="term" value="F:phosphoenolpyruvate mutase activity"/>
    <property type="evidence" value="ECO:0007669"/>
    <property type="project" value="UniProtKB-EC"/>
</dbReference>
<evidence type="ECO:0000259" key="5">
    <source>
        <dbReference type="Pfam" id="PF01467"/>
    </source>
</evidence>
<dbReference type="InterPro" id="IPR050385">
    <property type="entry name" value="Archaeal_FAD_synthase"/>
</dbReference>
<evidence type="ECO:0000313" key="6">
    <source>
        <dbReference type="EMBL" id="QSB04799.1"/>
    </source>
</evidence>
<evidence type="ECO:0000256" key="3">
    <source>
        <dbReference type="ARBA" id="ARBA00023235"/>
    </source>
</evidence>
<dbReference type="Pfam" id="PF13714">
    <property type="entry name" value="PEP_mutase"/>
    <property type="match status" value="1"/>
</dbReference>
<organism evidence="6 7">
    <name type="scientific">Natronoglycomyces albus</name>
    <dbReference type="NCBI Taxonomy" id="2811108"/>
    <lineage>
        <taxon>Bacteria</taxon>
        <taxon>Bacillati</taxon>
        <taxon>Actinomycetota</taxon>
        <taxon>Actinomycetes</taxon>
        <taxon>Glycomycetales</taxon>
        <taxon>Glycomycetaceae</taxon>
        <taxon>Natronoglycomyces</taxon>
    </lineage>
</organism>
<dbReference type="NCBIfam" id="TIGR00125">
    <property type="entry name" value="cyt_tran_rel"/>
    <property type="match status" value="1"/>
</dbReference>
<dbReference type="Gene3D" id="3.20.20.60">
    <property type="entry name" value="Phosphoenolpyruvate-binding domains"/>
    <property type="match status" value="1"/>
</dbReference>
<dbReference type="InterPro" id="IPR014729">
    <property type="entry name" value="Rossmann-like_a/b/a_fold"/>
</dbReference>
<evidence type="ECO:0000313" key="7">
    <source>
        <dbReference type="Proteomes" id="UP000662939"/>
    </source>
</evidence>
<dbReference type="InterPro" id="IPR004821">
    <property type="entry name" value="Cyt_trans-like"/>
</dbReference>
<dbReference type="InterPro" id="IPR040442">
    <property type="entry name" value="Pyrv_kinase-like_dom_sf"/>
</dbReference>
<dbReference type="SUPFAM" id="SSF52374">
    <property type="entry name" value="Nucleotidylyl transferase"/>
    <property type="match status" value="1"/>
</dbReference>
<dbReference type="Pfam" id="PF01467">
    <property type="entry name" value="CTP_transf_like"/>
    <property type="match status" value="1"/>
</dbReference>
<evidence type="ECO:0000256" key="1">
    <source>
        <dbReference type="ARBA" id="ARBA00022679"/>
    </source>
</evidence>
<keyword evidence="3 6" id="KW-0413">Isomerase</keyword>
<name>A0A895XN25_9ACTN</name>
<dbReference type="CDD" id="cd00377">
    <property type="entry name" value="ICL_PEPM"/>
    <property type="match status" value="1"/>
</dbReference>
<dbReference type="InterPro" id="IPR012698">
    <property type="entry name" value="PEnolPyrv_PMutase_core"/>
</dbReference>
<keyword evidence="7" id="KW-1185">Reference proteome</keyword>
<reference evidence="6" key="1">
    <citation type="submission" date="2021-02" db="EMBL/GenBank/DDBJ databases">
        <title>Natronoglycomyces albus gen. nov., sp. nov, a haloalkaliphilic actinobacterium from a soda solonchak soil.</title>
        <authorList>
            <person name="Sorokin D.Y."/>
            <person name="Khijniak T.V."/>
            <person name="Zakharycheva A.P."/>
            <person name="Boueva O.V."/>
            <person name="Ariskina E.V."/>
            <person name="Hahnke R.L."/>
            <person name="Bunk B."/>
            <person name="Sproer C."/>
            <person name="Schumann P."/>
            <person name="Evtushenko L.I."/>
            <person name="Kublanov I.V."/>
        </authorList>
    </citation>
    <scope>NUCLEOTIDE SEQUENCE</scope>
    <source>
        <strain evidence="6">DSM 106290</strain>
    </source>
</reference>
<dbReference type="Proteomes" id="UP000662939">
    <property type="component" value="Chromosome"/>
</dbReference>
<dbReference type="KEGG" id="nav:JQS30_13655"/>
<proteinExistence type="predicted"/>
<gene>
    <name evidence="6" type="primary">aepX</name>
    <name evidence="6" type="ORF">JQS30_13655</name>
</gene>
<dbReference type="SUPFAM" id="SSF51621">
    <property type="entry name" value="Phosphoenolpyruvate/pyruvate domain"/>
    <property type="match status" value="1"/>
</dbReference>
<dbReference type="Gene3D" id="3.40.50.620">
    <property type="entry name" value="HUPs"/>
    <property type="match status" value="1"/>
</dbReference>
<dbReference type="EC" id="5.4.2.9" evidence="4"/>
<dbReference type="EMBL" id="CP070496">
    <property type="protein sequence ID" value="QSB04799.1"/>
    <property type="molecule type" value="Genomic_DNA"/>
</dbReference>
<dbReference type="GO" id="GO:0016779">
    <property type="term" value="F:nucleotidyltransferase activity"/>
    <property type="evidence" value="ECO:0007669"/>
    <property type="project" value="UniProtKB-KW"/>
</dbReference>